<accession>A0A9P9EB18</accession>
<reference evidence="4" key="1">
    <citation type="journal article" date="2021" name="Nat. Commun.">
        <title>Genetic determinants of endophytism in the Arabidopsis root mycobiome.</title>
        <authorList>
            <person name="Mesny F."/>
            <person name="Miyauchi S."/>
            <person name="Thiergart T."/>
            <person name="Pickel B."/>
            <person name="Atanasova L."/>
            <person name="Karlsson M."/>
            <person name="Huettel B."/>
            <person name="Barry K.W."/>
            <person name="Haridas S."/>
            <person name="Chen C."/>
            <person name="Bauer D."/>
            <person name="Andreopoulos W."/>
            <person name="Pangilinan J."/>
            <person name="LaButti K."/>
            <person name="Riley R."/>
            <person name="Lipzen A."/>
            <person name="Clum A."/>
            <person name="Drula E."/>
            <person name="Henrissat B."/>
            <person name="Kohler A."/>
            <person name="Grigoriev I.V."/>
            <person name="Martin F.M."/>
            <person name="Hacquard S."/>
        </authorList>
    </citation>
    <scope>NUCLEOTIDE SEQUENCE</scope>
    <source>
        <strain evidence="4">MPI-CAGE-CH-0243</strain>
    </source>
</reference>
<dbReference type="CDD" id="cd05227">
    <property type="entry name" value="AR_SDR_e"/>
    <property type="match status" value="1"/>
</dbReference>
<sequence>MAPHRVLLTGANGYIASHILSQLLSASHSVRAVVRSQSKVESVRSLFPASSSQLDFAIVPDMTAPGAFDTALQSEPPFDVVLHTASPFLYKTAGSPSDFLEPAIKGTTEILEGVKRVGNSVKRVVITGSFAGVGAFGLRDESNKVYTEADWNPVTEEDLEKAGDNFKGLSYLASKTFAERAAWDIVEKGGKDLGFDVVVLNPPMVYGPLKHKVKSVDELNESTAQIYNKFIKDKKPEDSIPTNGLLPYVDVRDISKAHLLAIDTPEAANQRFIITAGRLTNQKIADLLREHVPGAAERVPKGDTGADTLPSDYYNIDNSKGLNVLGIKYRSAEETIGDLGKQLLEIEKGE</sequence>
<keyword evidence="5" id="KW-1185">Reference proteome</keyword>
<dbReference type="SUPFAM" id="SSF51735">
    <property type="entry name" value="NAD(P)-binding Rossmann-fold domains"/>
    <property type="match status" value="1"/>
</dbReference>
<gene>
    <name evidence="4" type="ORF">B0J11DRAFT_151644</name>
</gene>
<dbReference type="InterPro" id="IPR050425">
    <property type="entry name" value="NAD(P)_dehydrat-like"/>
</dbReference>
<dbReference type="Gene3D" id="3.40.50.720">
    <property type="entry name" value="NAD(P)-binding Rossmann-like Domain"/>
    <property type="match status" value="1"/>
</dbReference>
<dbReference type="PANTHER" id="PTHR10366">
    <property type="entry name" value="NAD DEPENDENT EPIMERASE/DEHYDRATASE"/>
    <property type="match status" value="1"/>
</dbReference>
<dbReference type="EMBL" id="JAGMWT010000002">
    <property type="protein sequence ID" value="KAH7135075.1"/>
    <property type="molecule type" value="Genomic_DNA"/>
</dbReference>
<feature type="domain" description="NAD-dependent epimerase/dehydratase" evidence="3">
    <location>
        <begin position="6"/>
        <end position="270"/>
    </location>
</feature>
<dbReference type="Proteomes" id="UP000700596">
    <property type="component" value="Unassembled WGS sequence"/>
</dbReference>
<evidence type="ECO:0000256" key="1">
    <source>
        <dbReference type="ARBA" id="ARBA00023002"/>
    </source>
</evidence>
<dbReference type="InterPro" id="IPR001509">
    <property type="entry name" value="Epimerase_deHydtase"/>
</dbReference>
<name>A0A9P9EB18_9PLEO</name>
<evidence type="ECO:0000259" key="3">
    <source>
        <dbReference type="Pfam" id="PF01370"/>
    </source>
</evidence>
<keyword evidence="1" id="KW-0560">Oxidoreductase</keyword>
<dbReference type="GO" id="GO:0016616">
    <property type="term" value="F:oxidoreductase activity, acting on the CH-OH group of donors, NAD or NADP as acceptor"/>
    <property type="evidence" value="ECO:0007669"/>
    <property type="project" value="TreeGrafter"/>
</dbReference>
<dbReference type="AlphaFoldDB" id="A0A9P9EB18"/>
<dbReference type="OrthoDB" id="2735536at2759"/>
<proteinExistence type="inferred from homology"/>
<dbReference type="PANTHER" id="PTHR10366:SF564">
    <property type="entry name" value="STEROL-4-ALPHA-CARBOXYLATE 3-DEHYDROGENASE, DECARBOXYLATING"/>
    <property type="match status" value="1"/>
</dbReference>
<comment type="caution">
    <text evidence="4">The sequence shown here is derived from an EMBL/GenBank/DDBJ whole genome shotgun (WGS) entry which is preliminary data.</text>
</comment>
<dbReference type="InterPro" id="IPR036291">
    <property type="entry name" value="NAD(P)-bd_dom_sf"/>
</dbReference>
<evidence type="ECO:0000313" key="4">
    <source>
        <dbReference type="EMBL" id="KAH7135075.1"/>
    </source>
</evidence>
<dbReference type="Pfam" id="PF01370">
    <property type="entry name" value="Epimerase"/>
    <property type="match status" value="1"/>
</dbReference>
<protein>
    <submittedName>
        <fullName evidence="4">3-beta hydroxysteroid dehydrogenase/isomerase family protein-like protein</fullName>
    </submittedName>
</protein>
<evidence type="ECO:0000313" key="5">
    <source>
        <dbReference type="Proteomes" id="UP000700596"/>
    </source>
</evidence>
<evidence type="ECO:0000256" key="2">
    <source>
        <dbReference type="ARBA" id="ARBA00023445"/>
    </source>
</evidence>
<organism evidence="4 5">
    <name type="scientific">Dendryphion nanum</name>
    <dbReference type="NCBI Taxonomy" id="256645"/>
    <lineage>
        <taxon>Eukaryota</taxon>
        <taxon>Fungi</taxon>
        <taxon>Dikarya</taxon>
        <taxon>Ascomycota</taxon>
        <taxon>Pezizomycotina</taxon>
        <taxon>Dothideomycetes</taxon>
        <taxon>Pleosporomycetidae</taxon>
        <taxon>Pleosporales</taxon>
        <taxon>Torulaceae</taxon>
        <taxon>Dendryphion</taxon>
    </lineage>
</organism>
<dbReference type="FunFam" id="3.40.50.720:FF:000191">
    <property type="entry name" value="Methylglyoxal reductase (NADPH-dependent)"/>
    <property type="match status" value="1"/>
</dbReference>
<comment type="similarity">
    <text evidence="2">Belongs to the NAD(P)-dependent epimerase/dehydratase family. Dihydroflavonol-4-reductase subfamily.</text>
</comment>